<comment type="caution">
    <text evidence="2">The sequence shown here is derived from an EMBL/GenBank/DDBJ whole genome shotgun (WGS) entry which is preliminary data.</text>
</comment>
<feature type="region of interest" description="Disordered" evidence="1">
    <location>
        <begin position="124"/>
        <end position="143"/>
    </location>
</feature>
<evidence type="ECO:0000256" key="1">
    <source>
        <dbReference type="SAM" id="MobiDB-lite"/>
    </source>
</evidence>
<organism evidence="2 3">
    <name type="scientific">Gossypium arboreum</name>
    <name type="common">Tree cotton</name>
    <name type="synonym">Gossypium nanking</name>
    <dbReference type="NCBI Taxonomy" id="29729"/>
    <lineage>
        <taxon>Eukaryota</taxon>
        <taxon>Viridiplantae</taxon>
        <taxon>Streptophyta</taxon>
        <taxon>Embryophyta</taxon>
        <taxon>Tracheophyta</taxon>
        <taxon>Spermatophyta</taxon>
        <taxon>Magnoliopsida</taxon>
        <taxon>eudicotyledons</taxon>
        <taxon>Gunneridae</taxon>
        <taxon>Pentapetalae</taxon>
        <taxon>rosids</taxon>
        <taxon>malvids</taxon>
        <taxon>Malvales</taxon>
        <taxon>Malvaceae</taxon>
        <taxon>Malvoideae</taxon>
        <taxon>Gossypium</taxon>
    </lineage>
</organism>
<evidence type="ECO:0000313" key="3">
    <source>
        <dbReference type="Proteomes" id="UP001358586"/>
    </source>
</evidence>
<sequence length="143" mass="16728">MFKGAFQLMILKETEEEEFDKELNSHKPVEGSENPEPRVELEEEPFKLSVEPEYTTPMSTSANTSRKSELSILMDMCKFMHNQQQTYWKYAKIRDDSIQNSFKNISNTFMPEFLDAILETWTEDIDDGSGDGVEKEKENELRK</sequence>
<feature type="compositionally biased region" description="Basic and acidic residues" evidence="1">
    <location>
        <begin position="132"/>
        <end position="143"/>
    </location>
</feature>
<keyword evidence="3" id="KW-1185">Reference proteome</keyword>
<accession>A0ABR0PDM8</accession>
<evidence type="ECO:0000313" key="2">
    <source>
        <dbReference type="EMBL" id="KAK5819326.1"/>
    </source>
</evidence>
<name>A0ABR0PDM8_GOSAR</name>
<proteinExistence type="predicted"/>
<dbReference type="Proteomes" id="UP001358586">
    <property type="component" value="Chromosome 7"/>
</dbReference>
<feature type="region of interest" description="Disordered" evidence="1">
    <location>
        <begin position="17"/>
        <end position="66"/>
    </location>
</feature>
<reference evidence="2 3" key="1">
    <citation type="submission" date="2023-03" db="EMBL/GenBank/DDBJ databases">
        <title>WGS of Gossypium arboreum.</title>
        <authorList>
            <person name="Yu D."/>
        </authorList>
    </citation>
    <scope>NUCLEOTIDE SEQUENCE [LARGE SCALE GENOMIC DNA]</scope>
    <source>
        <tissue evidence="2">Leaf</tissue>
    </source>
</reference>
<feature type="compositionally biased region" description="Basic and acidic residues" evidence="1">
    <location>
        <begin position="21"/>
        <end position="46"/>
    </location>
</feature>
<gene>
    <name evidence="2" type="ORF">PVK06_024311</name>
</gene>
<dbReference type="EMBL" id="JARKNE010000007">
    <property type="protein sequence ID" value="KAK5819326.1"/>
    <property type="molecule type" value="Genomic_DNA"/>
</dbReference>
<protein>
    <submittedName>
        <fullName evidence="2">Uncharacterized protein</fullName>
    </submittedName>
</protein>
<feature type="compositionally biased region" description="Polar residues" evidence="1">
    <location>
        <begin position="56"/>
        <end position="65"/>
    </location>
</feature>